<name>A0A093VIV4_TALMA</name>
<dbReference type="EMBL" id="JPOX01000003">
    <property type="protein sequence ID" value="KFX52105.1"/>
    <property type="molecule type" value="Genomic_DNA"/>
</dbReference>
<dbReference type="GO" id="GO:0006360">
    <property type="term" value="P:transcription by RNA polymerase I"/>
    <property type="evidence" value="ECO:0007669"/>
    <property type="project" value="InterPro"/>
</dbReference>
<feature type="compositionally biased region" description="Polar residues" evidence="2">
    <location>
        <begin position="1"/>
        <end position="22"/>
    </location>
</feature>
<gene>
    <name evidence="4" type="ORF">GQ26_0030640</name>
</gene>
<dbReference type="HOGENOM" id="CLU_044486_0_0_1"/>
<feature type="compositionally biased region" description="Basic residues" evidence="2">
    <location>
        <begin position="217"/>
        <end position="227"/>
    </location>
</feature>
<feature type="coiled-coil region" evidence="1">
    <location>
        <begin position="329"/>
        <end position="400"/>
    </location>
</feature>
<dbReference type="InterPro" id="IPR022793">
    <property type="entry name" value="Rrn10"/>
</dbReference>
<dbReference type="PANTHER" id="PTHR28054">
    <property type="entry name" value="RNA POLYMERASE I-SPECIFIC TRANSCRIPTION INITIATION FACTOR RRN10"/>
    <property type="match status" value="1"/>
</dbReference>
<evidence type="ECO:0000259" key="3">
    <source>
        <dbReference type="Pfam" id="PF03962"/>
    </source>
</evidence>
<reference evidence="4" key="1">
    <citation type="journal article" date="2014" name="PLoS Genet.">
        <title>Signature Gene Expression Reveals Novel Clues to the Molecular Mechanisms of Dimorphic Transition in Penicillium marneffei.</title>
        <authorList>
            <person name="Yang E."/>
            <person name="Wang G."/>
            <person name="Cai J."/>
            <person name="Woo P.C."/>
            <person name="Lau S.K."/>
            <person name="Yuen K.-Y."/>
            <person name="Chow W.-N."/>
            <person name="Lin X."/>
        </authorList>
    </citation>
    <scope>NUCLEOTIDE SEQUENCE [LARGE SCALE GENOMIC DNA]</scope>
    <source>
        <strain evidence="4">PM1</strain>
    </source>
</reference>
<feature type="domain" description="Mnd1 HTH" evidence="3">
    <location>
        <begin position="259"/>
        <end position="318"/>
    </location>
</feature>
<evidence type="ECO:0000313" key="4">
    <source>
        <dbReference type="EMBL" id="KFX52105.1"/>
    </source>
</evidence>
<dbReference type="AlphaFoldDB" id="A0A093VIV4"/>
<evidence type="ECO:0000256" key="2">
    <source>
        <dbReference type="SAM" id="MobiDB-lite"/>
    </source>
</evidence>
<feature type="region of interest" description="Disordered" evidence="2">
    <location>
        <begin position="1"/>
        <end position="38"/>
    </location>
</feature>
<protein>
    <submittedName>
        <fullName evidence="4">Meiotic nuclear division protein 1 like</fullName>
    </submittedName>
</protein>
<evidence type="ECO:0000256" key="1">
    <source>
        <dbReference type="SAM" id="Coils"/>
    </source>
</evidence>
<dbReference type="Pfam" id="PF03962">
    <property type="entry name" value="Mnd1"/>
    <property type="match status" value="1"/>
</dbReference>
<accession>A0A093VIV4</accession>
<organism evidence="4">
    <name type="scientific">Talaromyces marneffei PM1</name>
    <dbReference type="NCBI Taxonomy" id="1077442"/>
    <lineage>
        <taxon>Eukaryota</taxon>
        <taxon>Fungi</taxon>
        <taxon>Dikarya</taxon>
        <taxon>Ascomycota</taxon>
        <taxon>Pezizomycotina</taxon>
        <taxon>Eurotiomycetes</taxon>
        <taxon>Eurotiomycetidae</taxon>
        <taxon>Eurotiales</taxon>
        <taxon>Trichocomaceae</taxon>
        <taxon>Talaromyces</taxon>
        <taxon>Talaromyces sect. Talaromyces</taxon>
    </lineage>
</organism>
<proteinExistence type="predicted"/>
<dbReference type="InterPro" id="IPR040453">
    <property type="entry name" value="Mnd1_HTH"/>
</dbReference>
<feature type="region of interest" description="Disordered" evidence="2">
    <location>
        <begin position="185"/>
        <end position="254"/>
    </location>
</feature>
<dbReference type="PANTHER" id="PTHR28054:SF1">
    <property type="entry name" value="RNA POLYMERASE I-SPECIFIC TRANSCRIPTION INITIATION FACTOR RRN10"/>
    <property type="match status" value="1"/>
</dbReference>
<keyword evidence="1" id="KW-0175">Coiled coil</keyword>
<sequence>MPQSSKMKPSQSRDVSRTQSIDESTDEEPRGSHRKRRLTVYDAVAGRVNRQRFISHSTTSRWRRNVSASRAVRSSNDILSRLGGDDFDDWIDDESLDHVHLPESDILESVQSYAGHFYANTGDSRRTEHFSSMNGSALIAMGILLEELGNELLGETGDMVLVEREDGDNYDSGHYASDASITSSAYSGKTNRKRSASVMSRDTPKHMSGTEEESSSSRKRGKNKKPRLDKSAAGPTDTETEHRPPRSKAVPPEVKQKMILDHIRSTSTCHTLKDLEKMLPSVASINGIQVKDFIIGLLNENKIRMEKIGSNNWYWSFPSDEKRERENVHERLLRDLNRLTKTVEQLEDQVQKKQVKAKEEEGTRDSIDIETERRTLMEQKAELITEIERLQAQKTAFEDNGASKIKQKTKEINIWKLGTETWEDNISVMEQYLHKLAGGDRALVEAIKKQCYGDDYEDDHDMSESQY</sequence>
<comment type="caution">
    <text evidence="4">The sequence shown here is derived from an EMBL/GenBank/DDBJ whole genome shotgun (WGS) entry which is preliminary data.</text>
</comment>